<gene>
    <name evidence="3" type="ORF">GCM10011425_20400</name>
</gene>
<name>A0A917J862_9SPHI</name>
<sequence>MKKVQQFVKAKAGILGLACLIALSFSSCLKDNNDTYVAPPAALVSIVNALPGSQPVDVYFDQNIANTYSINYGNGQDYARAYTGKRTFTYYTSGTRQQIKSDTATLAADKFYTTYLTGTTAQPEILVVKDTLVRPATGKASIRLVNVSAGTPAVNLVIRGGATLATSKAYKGVSGFVAVAGNTTYTLDIVQAGTSTVLTSITNVNLKNDSVYTVWLRGVTTATDANKLTAGIQTNAYYY</sequence>
<protein>
    <recommendedName>
        <fullName evidence="2">DUF4397 domain-containing protein</fullName>
    </recommendedName>
</protein>
<evidence type="ECO:0000313" key="4">
    <source>
        <dbReference type="Proteomes" id="UP000662074"/>
    </source>
</evidence>
<proteinExistence type="predicted"/>
<feature type="chain" id="PRO_5037754960" description="DUF4397 domain-containing protein" evidence="1">
    <location>
        <begin position="30"/>
        <end position="239"/>
    </location>
</feature>
<dbReference type="Pfam" id="PF14344">
    <property type="entry name" value="DUF4397"/>
    <property type="match status" value="1"/>
</dbReference>
<dbReference type="InterPro" id="IPR025510">
    <property type="entry name" value="DUF4397"/>
</dbReference>
<dbReference type="Proteomes" id="UP000662074">
    <property type="component" value="Unassembled WGS sequence"/>
</dbReference>
<feature type="domain" description="DUF4397" evidence="2">
    <location>
        <begin position="42"/>
        <end position="156"/>
    </location>
</feature>
<organism evidence="3 4">
    <name type="scientific">Mucilaginibacter galii</name>
    <dbReference type="NCBI Taxonomy" id="2005073"/>
    <lineage>
        <taxon>Bacteria</taxon>
        <taxon>Pseudomonadati</taxon>
        <taxon>Bacteroidota</taxon>
        <taxon>Sphingobacteriia</taxon>
        <taxon>Sphingobacteriales</taxon>
        <taxon>Sphingobacteriaceae</taxon>
        <taxon>Mucilaginibacter</taxon>
    </lineage>
</organism>
<reference evidence="3" key="1">
    <citation type="journal article" date="2014" name="Int. J. Syst. Evol. Microbiol.">
        <title>Complete genome sequence of Corynebacterium casei LMG S-19264T (=DSM 44701T), isolated from a smear-ripened cheese.</title>
        <authorList>
            <consortium name="US DOE Joint Genome Institute (JGI-PGF)"/>
            <person name="Walter F."/>
            <person name="Albersmeier A."/>
            <person name="Kalinowski J."/>
            <person name="Ruckert C."/>
        </authorList>
    </citation>
    <scope>NUCLEOTIDE SEQUENCE</scope>
    <source>
        <strain evidence="3">CCM 8711</strain>
    </source>
</reference>
<dbReference type="AlphaFoldDB" id="A0A917J862"/>
<reference evidence="3" key="2">
    <citation type="submission" date="2020-09" db="EMBL/GenBank/DDBJ databases">
        <authorList>
            <person name="Sun Q."/>
            <person name="Sedlacek I."/>
        </authorList>
    </citation>
    <scope>NUCLEOTIDE SEQUENCE</scope>
    <source>
        <strain evidence="3">CCM 8711</strain>
    </source>
</reference>
<dbReference type="PROSITE" id="PS51257">
    <property type="entry name" value="PROKAR_LIPOPROTEIN"/>
    <property type="match status" value="1"/>
</dbReference>
<accession>A0A917J862</accession>
<evidence type="ECO:0000313" key="3">
    <source>
        <dbReference type="EMBL" id="GGI50828.1"/>
    </source>
</evidence>
<keyword evidence="4" id="KW-1185">Reference proteome</keyword>
<dbReference type="EMBL" id="BMDO01000005">
    <property type="protein sequence ID" value="GGI50828.1"/>
    <property type="molecule type" value="Genomic_DNA"/>
</dbReference>
<evidence type="ECO:0000256" key="1">
    <source>
        <dbReference type="SAM" id="SignalP"/>
    </source>
</evidence>
<feature type="signal peptide" evidence="1">
    <location>
        <begin position="1"/>
        <end position="29"/>
    </location>
</feature>
<dbReference type="RefSeq" id="WP_188416337.1">
    <property type="nucleotide sequence ID" value="NZ_BMDO01000005.1"/>
</dbReference>
<keyword evidence="1" id="KW-0732">Signal</keyword>
<evidence type="ECO:0000259" key="2">
    <source>
        <dbReference type="Pfam" id="PF14344"/>
    </source>
</evidence>
<comment type="caution">
    <text evidence="3">The sequence shown here is derived from an EMBL/GenBank/DDBJ whole genome shotgun (WGS) entry which is preliminary data.</text>
</comment>